<keyword evidence="2" id="KW-1185">Reference proteome</keyword>
<reference evidence="3" key="2">
    <citation type="submission" date="2019-09" db="UniProtKB">
        <authorList>
            <consortium name="WormBaseParasite"/>
        </authorList>
    </citation>
    <scope>IDENTIFICATION</scope>
</reference>
<reference evidence="1 2" key="1">
    <citation type="submission" date="2018-11" db="EMBL/GenBank/DDBJ databases">
        <authorList>
            <consortium name="Pathogen Informatics"/>
        </authorList>
    </citation>
    <scope>NUCLEOTIDE SEQUENCE [LARGE SCALE GENOMIC DNA]</scope>
</reference>
<dbReference type="EMBL" id="UZAH01032614">
    <property type="protein sequence ID" value="VDP22868.1"/>
    <property type="molecule type" value="Genomic_DNA"/>
</dbReference>
<evidence type="ECO:0000313" key="3">
    <source>
        <dbReference type="WBParaSite" id="HPBE_0002100401-mRNA-1"/>
    </source>
</evidence>
<evidence type="ECO:0000313" key="2">
    <source>
        <dbReference type="Proteomes" id="UP000050761"/>
    </source>
</evidence>
<dbReference type="AlphaFoldDB" id="A0A183GF52"/>
<accession>A0A3P8CNR1</accession>
<gene>
    <name evidence="1" type="ORF">HPBE_LOCUS21003</name>
</gene>
<organism evidence="2 3">
    <name type="scientific">Heligmosomoides polygyrus</name>
    <name type="common">Parasitic roundworm</name>
    <dbReference type="NCBI Taxonomy" id="6339"/>
    <lineage>
        <taxon>Eukaryota</taxon>
        <taxon>Metazoa</taxon>
        <taxon>Ecdysozoa</taxon>
        <taxon>Nematoda</taxon>
        <taxon>Chromadorea</taxon>
        <taxon>Rhabditida</taxon>
        <taxon>Rhabditina</taxon>
        <taxon>Rhabditomorpha</taxon>
        <taxon>Strongyloidea</taxon>
        <taxon>Heligmosomidae</taxon>
        <taxon>Heligmosomoides</taxon>
    </lineage>
</organism>
<dbReference type="Proteomes" id="UP000050761">
    <property type="component" value="Unassembled WGS sequence"/>
</dbReference>
<evidence type="ECO:0000313" key="1">
    <source>
        <dbReference type="EMBL" id="VDP22868.1"/>
    </source>
</evidence>
<sequence length="67" mass="7383">MIVLRDSSTRNGPTDGQTLLCFYATGLQRNSMIYVTTLQAIAGERRLDVVRIIVPSAVPENHIGVRP</sequence>
<protein>
    <submittedName>
        <fullName evidence="1 3">Uncharacterized protein</fullName>
    </submittedName>
</protein>
<accession>A0A183GF52</accession>
<name>A0A183GF52_HELPZ</name>
<proteinExistence type="predicted"/>
<dbReference type="WBParaSite" id="HPBE_0002100401-mRNA-1">
    <property type="protein sequence ID" value="HPBE_0002100401-mRNA-1"/>
    <property type="gene ID" value="HPBE_0002100401"/>
</dbReference>